<organism evidence="7 8">
    <name type="scientific">Pseudonocardia nematodicida</name>
    <dbReference type="NCBI Taxonomy" id="1206997"/>
    <lineage>
        <taxon>Bacteria</taxon>
        <taxon>Bacillati</taxon>
        <taxon>Actinomycetota</taxon>
        <taxon>Actinomycetes</taxon>
        <taxon>Pseudonocardiales</taxon>
        <taxon>Pseudonocardiaceae</taxon>
        <taxon>Pseudonocardia</taxon>
    </lineage>
</organism>
<evidence type="ECO:0000313" key="7">
    <source>
        <dbReference type="EMBL" id="MEQ3552721.1"/>
    </source>
</evidence>
<dbReference type="RefSeq" id="WP_349299791.1">
    <property type="nucleotide sequence ID" value="NZ_JBEDNQ010000008.1"/>
</dbReference>
<dbReference type="InterPro" id="IPR013785">
    <property type="entry name" value="Aldolase_TIM"/>
</dbReference>
<evidence type="ECO:0000313" key="8">
    <source>
        <dbReference type="Proteomes" id="UP001494902"/>
    </source>
</evidence>
<dbReference type="EMBL" id="JBEDNQ010000008">
    <property type="protein sequence ID" value="MEQ3552721.1"/>
    <property type="molecule type" value="Genomic_DNA"/>
</dbReference>
<evidence type="ECO:0000256" key="4">
    <source>
        <dbReference type="ARBA" id="ARBA00023002"/>
    </source>
</evidence>
<dbReference type="CDD" id="cd02809">
    <property type="entry name" value="alpha_hydroxyacid_oxid_FMN"/>
    <property type="match status" value="1"/>
</dbReference>
<dbReference type="EC" id="1.-.-.-" evidence="7"/>
<dbReference type="SUPFAM" id="SSF51395">
    <property type="entry name" value="FMN-linked oxidoreductases"/>
    <property type="match status" value="1"/>
</dbReference>
<sequence length="376" mass="39711">MTPARLDFHTYEELKERARRVLPPVLFEDMVNGTGRSRTARANETAFDRVDLVPRAAVGWPERSLRTTVLGAEVSMPVLVSPLGALRLVHPDGARGAVAAAGRAGTVAAVSMMCGHPVADVAPAAAGPVWQQVYLSHGYERCAQVIGEARRYGYHALAVTVDCPVSPKKPLGLKVSPSAVLRFGPQLARRPRWTARFLRDGAELAAANEAMGPRKKQTALWSDMGWLKEQWNGPLVVKGVVTADDARRAVDSGADAVVVSNHGGMSLDGAPATVSVLQDVVAAVGSRTEVYLDGGVRQGSDVVRALALGARAVMIGRPALLGLGLAGTAGAEAVLEMFRHQLDVALAMVGVRSVHDLDASFARAPEAWHAPEVVGV</sequence>
<accession>A0ABV1KE38</accession>
<dbReference type="PANTHER" id="PTHR10578">
    <property type="entry name" value="S -2-HYDROXY-ACID OXIDASE-RELATED"/>
    <property type="match status" value="1"/>
</dbReference>
<dbReference type="Proteomes" id="UP001494902">
    <property type="component" value="Unassembled WGS sequence"/>
</dbReference>
<dbReference type="Pfam" id="PF01070">
    <property type="entry name" value="FMN_dh"/>
    <property type="match status" value="1"/>
</dbReference>
<comment type="caution">
    <text evidence="7">The sequence shown here is derived from an EMBL/GenBank/DDBJ whole genome shotgun (WGS) entry which is preliminary data.</text>
</comment>
<keyword evidence="2" id="KW-0285">Flavoprotein</keyword>
<dbReference type="PANTHER" id="PTHR10578:SF107">
    <property type="entry name" value="2-HYDROXYACID OXIDASE 1"/>
    <property type="match status" value="1"/>
</dbReference>
<dbReference type="PIRSF" id="PIRSF000138">
    <property type="entry name" value="Al-hdrx_acd_dh"/>
    <property type="match status" value="1"/>
</dbReference>
<evidence type="ECO:0000259" key="6">
    <source>
        <dbReference type="PROSITE" id="PS51349"/>
    </source>
</evidence>
<dbReference type="InterPro" id="IPR012133">
    <property type="entry name" value="Alpha-hydoxy_acid_DH_FMN"/>
</dbReference>
<reference evidence="7 8" key="1">
    <citation type="submission" date="2024-03" db="EMBL/GenBank/DDBJ databases">
        <title>Draft genome sequence of Pseudonocardia nematodicida JCM 31783.</title>
        <authorList>
            <person name="Butdee W."/>
            <person name="Duangmal K."/>
        </authorList>
    </citation>
    <scope>NUCLEOTIDE SEQUENCE [LARGE SCALE GENOMIC DNA]</scope>
    <source>
        <strain evidence="7 8">JCM 31783</strain>
    </source>
</reference>
<comment type="cofactor">
    <cofactor evidence="1">
        <name>FMN</name>
        <dbReference type="ChEBI" id="CHEBI:58210"/>
    </cofactor>
</comment>
<dbReference type="PROSITE" id="PS51349">
    <property type="entry name" value="FMN_HYDROXY_ACID_DH_2"/>
    <property type="match status" value="1"/>
</dbReference>
<protein>
    <submittedName>
        <fullName evidence="7">Alpha-hydroxy acid oxidase</fullName>
        <ecNumber evidence="7">1.-.-.-</ecNumber>
    </submittedName>
</protein>
<comment type="similarity">
    <text evidence="5">Belongs to the FMN-dependent alpha-hydroxy acid dehydrogenase family.</text>
</comment>
<keyword evidence="4 7" id="KW-0560">Oxidoreductase</keyword>
<gene>
    <name evidence="7" type="ORF">WIS52_19790</name>
</gene>
<evidence type="ECO:0000256" key="3">
    <source>
        <dbReference type="ARBA" id="ARBA00022643"/>
    </source>
</evidence>
<proteinExistence type="inferred from homology"/>
<dbReference type="InterPro" id="IPR037396">
    <property type="entry name" value="FMN_HAD"/>
</dbReference>
<name>A0ABV1KE38_9PSEU</name>
<evidence type="ECO:0000256" key="2">
    <source>
        <dbReference type="ARBA" id="ARBA00022630"/>
    </source>
</evidence>
<dbReference type="GO" id="GO:0016491">
    <property type="term" value="F:oxidoreductase activity"/>
    <property type="evidence" value="ECO:0007669"/>
    <property type="project" value="UniProtKB-KW"/>
</dbReference>
<dbReference type="InterPro" id="IPR000262">
    <property type="entry name" value="FMN-dep_DH"/>
</dbReference>
<keyword evidence="3" id="KW-0288">FMN</keyword>
<evidence type="ECO:0000256" key="5">
    <source>
        <dbReference type="ARBA" id="ARBA00024042"/>
    </source>
</evidence>
<evidence type="ECO:0000256" key="1">
    <source>
        <dbReference type="ARBA" id="ARBA00001917"/>
    </source>
</evidence>
<dbReference type="Gene3D" id="3.20.20.70">
    <property type="entry name" value="Aldolase class I"/>
    <property type="match status" value="1"/>
</dbReference>
<feature type="domain" description="FMN hydroxy acid dehydrogenase" evidence="6">
    <location>
        <begin position="3"/>
        <end position="367"/>
    </location>
</feature>
<keyword evidence="8" id="KW-1185">Reference proteome</keyword>